<dbReference type="Proteomes" id="UP000261174">
    <property type="component" value="Unassembled WGS sequence"/>
</dbReference>
<dbReference type="Pfam" id="PF22200">
    <property type="entry name" value="ExsA_N"/>
    <property type="match status" value="1"/>
</dbReference>
<evidence type="ECO:0000313" key="5">
    <source>
        <dbReference type="EMBL" id="RFM35082.1"/>
    </source>
</evidence>
<name>A0A3E1P4H9_9BACT</name>
<protein>
    <submittedName>
        <fullName evidence="5">Helix-turn-helix domain-containing protein</fullName>
    </submittedName>
</protein>
<evidence type="ECO:0000256" key="2">
    <source>
        <dbReference type="ARBA" id="ARBA00023125"/>
    </source>
</evidence>
<dbReference type="EMBL" id="QTJV01000002">
    <property type="protein sequence ID" value="RFM35082.1"/>
    <property type="molecule type" value="Genomic_DNA"/>
</dbReference>
<dbReference type="PROSITE" id="PS00041">
    <property type="entry name" value="HTH_ARAC_FAMILY_1"/>
    <property type="match status" value="1"/>
</dbReference>
<dbReference type="SUPFAM" id="SSF51182">
    <property type="entry name" value="RmlC-like cupins"/>
    <property type="match status" value="1"/>
</dbReference>
<dbReference type="InterPro" id="IPR018062">
    <property type="entry name" value="HTH_AraC-typ_CS"/>
</dbReference>
<dbReference type="GO" id="GO:0043565">
    <property type="term" value="F:sequence-specific DNA binding"/>
    <property type="evidence" value="ECO:0007669"/>
    <property type="project" value="InterPro"/>
</dbReference>
<dbReference type="OrthoDB" id="652919at2"/>
<feature type="domain" description="HTH araC/xylS-type" evidence="4">
    <location>
        <begin position="171"/>
        <end position="269"/>
    </location>
</feature>
<dbReference type="Pfam" id="PF12833">
    <property type="entry name" value="HTH_18"/>
    <property type="match status" value="1"/>
</dbReference>
<dbReference type="InterPro" id="IPR020449">
    <property type="entry name" value="Tscrpt_reg_AraC-type_HTH"/>
</dbReference>
<keyword evidence="3" id="KW-0804">Transcription</keyword>
<evidence type="ECO:0000256" key="3">
    <source>
        <dbReference type="ARBA" id="ARBA00023163"/>
    </source>
</evidence>
<dbReference type="GO" id="GO:0003700">
    <property type="term" value="F:DNA-binding transcription factor activity"/>
    <property type="evidence" value="ECO:0007669"/>
    <property type="project" value="InterPro"/>
</dbReference>
<dbReference type="PANTHER" id="PTHR43280:SF2">
    <property type="entry name" value="HTH-TYPE TRANSCRIPTIONAL REGULATOR EXSA"/>
    <property type="match status" value="1"/>
</dbReference>
<keyword evidence="2" id="KW-0238">DNA-binding</keyword>
<keyword evidence="1" id="KW-0805">Transcription regulation</keyword>
<dbReference type="SUPFAM" id="SSF46689">
    <property type="entry name" value="Homeodomain-like"/>
    <property type="match status" value="1"/>
</dbReference>
<evidence type="ECO:0000259" key="4">
    <source>
        <dbReference type="PROSITE" id="PS01124"/>
    </source>
</evidence>
<evidence type="ECO:0000313" key="6">
    <source>
        <dbReference type="Proteomes" id="UP000261174"/>
    </source>
</evidence>
<gene>
    <name evidence="5" type="ORF">DXN04_06700</name>
</gene>
<dbReference type="PANTHER" id="PTHR43280">
    <property type="entry name" value="ARAC-FAMILY TRANSCRIPTIONAL REGULATOR"/>
    <property type="match status" value="1"/>
</dbReference>
<dbReference type="SMART" id="SM00342">
    <property type="entry name" value="HTH_ARAC"/>
    <property type="match status" value="1"/>
</dbReference>
<dbReference type="Gene3D" id="1.10.10.60">
    <property type="entry name" value="Homeodomain-like"/>
    <property type="match status" value="1"/>
</dbReference>
<dbReference type="PRINTS" id="PR00032">
    <property type="entry name" value="HTHARAC"/>
</dbReference>
<dbReference type="InterPro" id="IPR018060">
    <property type="entry name" value="HTH_AraC"/>
</dbReference>
<evidence type="ECO:0000256" key="1">
    <source>
        <dbReference type="ARBA" id="ARBA00023015"/>
    </source>
</evidence>
<sequence length="270" mass="31274">MYTAYDNLCFSGHAHMQAWGQGSYNWAAYSEYNRKTDHEVYTPVSILNLVIQGQKRMYDGQRIHHLHAGDVFLIPAGTLLCSEILGRKEGYASINVVLPNEIIEQLPLPSSAMEVASCQLQKQAHWEDFSLEIFNAFKKSSPLDPEYIISKAVDHLPLAALQMLRQSLSSDLPVQTIGRELAAPLQIEDLARQSYMSKATLKRRFQQRYLKSPMHWVWEKRLERSSFLLRTTTLSIQEIAYSNGFENIPHFYRLFRRTYGMTPKEWRTIK</sequence>
<reference evidence="5 6" key="1">
    <citation type="submission" date="2018-08" db="EMBL/GenBank/DDBJ databases">
        <title>Chitinophaga sp. K20C18050901, a novel bacterium isolated from forest soil.</title>
        <authorList>
            <person name="Wang C."/>
        </authorList>
    </citation>
    <scope>NUCLEOTIDE SEQUENCE [LARGE SCALE GENOMIC DNA]</scope>
    <source>
        <strain evidence="5 6">K20C18050901</strain>
    </source>
</reference>
<dbReference type="PROSITE" id="PS01124">
    <property type="entry name" value="HTH_ARAC_FAMILY_2"/>
    <property type="match status" value="1"/>
</dbReference>
<accession>A0A3E1P4H9</accession>
<dbReference type="InterPro" id="IPR011051">
    <property type="entry name" value="RmlC_Cupin_sf"/>
</dbReference>
<organism evidence="5 6">
    <name type="scientific">Chitinophaga silvisoli</name>
    <dbReference type="NCBI Taxonomy" id="2291814"/>
    <lineage>
        <taxon>Bacteria</taxon>
        <taxon>Pseudomonadati</taxon>
        <taxon>Bacteroidota</taxon>
        <taxon>Chitinophagia</taxon>
        <taxon>Chitinophagales</taxon>
        <taxon>Chitinophagaceae</taxon>
        <taxon>Chitinophaga</taxon>
    </lineage>
</organism>
<keyword evidence="6" id="KW-1185">Reference proteome</keyword>
<comment type="caution">
    <text evidence="5">The sequence shown here is derived from an EMBL/GenBank/DDBJ whole genome shotgun (WGS) entry which is preliminary data.</text>
</comment>
<dbReference type="InterPro" id="IPR009057">
    <property type="entry name" value="Homeodomain-like_sf"/>
</dbReference>
<dbReference type="RefSeq" id="WP_116852566.1">
    <property type="nucleotide sequence ID" value="NZ_QTJV01000002.1"/>
</dbReference>
<dbReference type="InterPro" id="IPR054015">
    <property type="entry name" value="ExsA-like_N"/>
</dbReference>
<proteinExistence type="predicted"/>
<dbReference type="AlphaFoldDB" id="A0A3E1P4H9"/>